<protein>
    <submittedName>
        <fullName evidence="2">Uncharacterized protein</fullName>
    </submittedName>
</protein>
<name>A0AAV4AEF2_9GAST</name>
<dbReference type="EMBL" id="BLXT01003746">
    <property type="protein sequence ID" value="GFO05026.1"/>
    <property type="molecule type" value="Genomic_DNA"/>
</dbReference>
<feature type="region of interest" description="Disordered" evidence="1">
    <location>
        <begin position="1"/>
        <end position="21"/>
    </location>
</feature>
<gene>
    <name evidence="2" type="ORF">PoB_003153100</name>
</gene>
<keyword evidence="3" id="KW-1185">Reference proteome</keyword>
<organism evidence="2 3">
    <name type="scientific">Plakobranchus ocellatus</name>
    <dbReference type="NCBI Taxonomy" id="259542"/>
    <lineage>
        <taxon>Eukaryota</taxon>
        <taxon>Metazoa</taxon>
        <taxon>Spiralia</taxon>
        <taxon>Lophotrochozoa</taxon>
        <taxon>Mollusca</taxon>
        <taxon>Gastropoda</taxon>
        <taxon>Heterobranchia</taxon>
        <taxon>Euthyneura</taxon>
        <taxon>Panpulmonata</taxon>
        <taxon>Sacoglossa</taxon>
        <taxon>Placobranchoidea</taxon>
        <taxon>Plakobranchidae</taxon>
        <taxon>Plakobranchus</taxon>
    </lineage>
</organism>
<reference evidence="2 3" key="1">
    <citation type="journal article" date="2021" name="Elife">
        <title>Chloroplast acquisition without the gene transfer in kleptoplastic sea slugs, Plakobranchus ocellatus.</title>
        <authorList>
            <person name="Maeda T."/>
            <person name="Takahashi S."/>
            <person name="Yoshida T."/>
            <person name="Shimamura S."/>
            <person name="Takaki Y."/>
            <person name="Nagai Y."/>
            <person name="Toyoda A."/>
            <person name="Suzuki Y."/>
            <person name="Arimoto A."/>
            <person name="Ishii H."/>
            <person name="Satoh N."/>
            <person name="Nishiyama T."/>
            <person name="Hasebe M."/>
            <person name="Maruyama T."/>
            <person name="Minagawa J."/>
            <person name="Obokata J."/>
            <person name="Shigenobu S."/>
        </authorList>
    </citation>
    <scope>NUCLEOTIDE SEQUENCE [LARGE SCALE GENOMIC DNA]</scope>
</reference>
<accession>A0AAV4AEF2</accession>
<evidence type="ECO:0000256" key="1">
    <source>
        <dbReference type="SAM" id="MobiDB-lite"/>
    </source>
</evidence>
<evidence type="ECO:0000313" key="3">
    <source>
        <dbReference type="Proteomes" id="UP000735302"/>
    </source>
</evidence>
<dbReference type="AlphaFoldDB" id="A0AAV4AEF2"/>
<proteinExistence type="predicted"/>
<sequence>MKYEFKRRRRRKKKKRRTRRRTFEKCFFSPRAAASGKRPREQTGLLTMPDFGPEILDRGEFHCAWPSLARPSLDQTWPCYCFNLPQRDI</sequence>
<dbReference type="Proteomes" id="UP000735302">
    <property type="component" value="Unassembled WGS sequence"/>
</dbReference>
<evidence type="ECO:0000313" key="2">
    <source>
        <dbReference type="EMBL" id="GFO05026.1"/>
    </source>
</evidence>
<comment type="caution">
    <text evidence="2">The sequence shown here is derived from an EMBL/GenBank/DDBJ whole genome shotgun (WGS) entry which is preliminary data.</text>
</comment>